<evidence type="ECO:0000313" key="2">
    <source>
        <dbReference type="EMBL" id="SEU21663.1"/>
    </source>
</evidence>
<evidence type="ECO:0000313" key="3">
    <source>
        <dbReference type="Proteomes" id="UP000199361"/>
    </source>
</evidence>
<keyword evidence="3" id="KW-1185">Reference proteome</keyword>
<evidence type="ECO:0008006" key="4">
    <source>
        <dbReference type="Google" id="ProtNLM"/>
    </source>
</evidence>
<proteinExistence type="predicted"/>
<dbReference type="OrthoDB" id="3480120at2"/>
<keyword evidence="1" id="KW-0732">Signal</keyword>
<gene>
    <name evidence="2" type="ORF">SAMN05421811_107399</name>
</gene>
<dbReference type="Proteomes" id="UP000199361">
    <property type="component" value="Unassembled WGS sequence"/>
</dbReference>
<dbReference type="PROSITE" id="PS51257">
    <property type="entry name" value="PROKAR_LIPOPROTEIN"/>
    <property type="match status" value="1"/>
</dbReference>
<protein>
    <recommendedName>
        <fullName evidence="4">Septum formation</fullName>
    </recommendedName>
</protein>
<dbReference type="EMBL" id="FOHX01000007">
    <property type="protein sequence ID" value="SEU21663.1"/>
    <property type="molecule type" value="Genomic_DNA"/>
</dbReference>
<reference evidence="2 3" key="1">
    <citation type="submission" date="2016-10" db="EMBL/GenBank/DDBJ databases">
        <authorList>
            <person name="de Groot N.N."/>
        </authorList>
    </citation>
    <scope>NUCLEOTIDE SEQUENCE [LARGE SCALE GENOMIC DNA]</scope>
    <source>
        <strain evidence="2 3">CGMCC 4.5598</strain>
    </source>
</reference>
<sequence length="152" mass="15824">MTPRHLTVAAFLAGALAGCSAAPAPASSAVPAPAGAAQPGVEQLHASELRPGDCLAPMPQSFVVTLMSCSEPHAAEYATTYVVPDQPWPGEEALGALAREGCAPRMRYVPERRSGLTVAALVPEEADWPRHRTAYCLAVRADGGQLVGRVIL</sequence>
<dbReference type="STRING" id="568860.SAMN05421811_107399"/>
<evidence type="ECO:0000256" key="1">
    <source>
        <dbReference type="SAM" id="SignalP"/>
    </source>
</evidence>
<accession>A0A1I0KBM8</accession>
<dbReference type="RefSeq" id="WP_091085040.1">
    <property type="nucleotide sequence ID" value="NZ_FOHX01000007.1"/>
</dbReference>
<organism evidence="2 3">
    <name type="scientific">Nonomuraea wenchangensis</name>
    <dbReference type="NCBI Taxonomy" id="568860"/>
    <lineage>
        <taxon>Bacteria</taxon>
        <taxon>Bacillati</taxon>
        <taxon>Actinomycetota</taxon>
        <taxon>Actinomycetes</taxon>
        <taxon>Streptosporangiales</taxon>
        <taxon>Streptosporangiaceae</taxon>
        <taxon>Nonomuraea</taxon>
    </lineage>
</organism>
<feature type="signal peptide" evidence="1">
    <location>
        <begin position="1"/>
        <end position="21"/>
    </location>
</feature>
<dbReference type="AlphaFoldDB" id="A0A1I0KBM8"/>
<feature type="chain" id="PRO_5038566526" description="Septum formation" evidence="1">
    <location>
        <begin position="22"/>
        <end position="152"/>
    </location>
</feature>
<name>A0A1I0KBM8_9ACTN</name>